<organism evidence="10">
    <name type="scientific">hydrothermal vent metagenome</name>
    <dbReference type="NCBI Taxonomy" id="652676"/>
    <lineage>
        <taxon>unclassified sequences</taxon>
        <taxon>metagenomes</taxon>
        <taxon>ecological metagenomes</taxon>
    </lineage>
</organism>
<keyword evidence="4 10" id="KW-0436">Ligase</keyword>
<dbReference type="CDD" id="cd00560">
    <property type="entry name" value="PanC"/>
    <property type="match status" value="1"/>
</dbReference>
<evidence type="ECO:0000256" key="6">
    <source>
        <dbReference type="ARBA" id="ARBA00022741"/>
    </source>
</evidence>
<dbReference type="HAMAP" id="MF_00158">
    <property type="entry name" value="PanC"/>
    <property type="match status" value="1"/>
</dbReference>
<keyword evidence="5" id="KW-0566">Pantothenate biosynthesis</keyword>
<evidence type="ECO:0000313" key="10">
    <source>
        <dbReference type="EMBL" id="VAW84711.1"/>
    </source>
</evidence>
<comment type="catalytic activity">
    <reaction evidence="9">
        <text>(R)-pantoate + beta-alanine + ATP = (R)-pantothenate + AMP + diphosphate + H(+)</text>
        <dbReference type="Rhea" id="RHEA:10912"/>
        <dbReference type="ChEBI" id="CHEBI:15378"/>
        <dbReference type="ChEBI" id="CHEBI:15980"/>
        <dbReference type="ChEBI" id="CHEBI:29032"/>
        <dbReference type="ChEBI" id="CHEBI:30616"/>
        <dbReference type="ChEBI" id="CHEBI:33019"/>
        <dbReference type="ChEBI" id="CHEBI:57966"/>
        <dbReference type="ChEBI" id="CHEBI:456215"/>
        <dbReference type="EC" id="6.3.2.1"/>
    </reaction>
</comment>
<dbReference type="AlphaFoldDB" id="A0A3B0YZA6"/>
<protein>
    <recommendedName>
        <fullName evidence="3">pantoate--beta-alanine ligase (AMP-forming)</fullName>
        <ecNumber evidence="3">6.3.2.1</ecNumber>
    </recommendedName>
    <alternativeName>
        <fullName evidence="8">Pantoate-activating enzyme</fullName>
    </alternativeName>
</protein>
<dbReference type="UniPathway" id="UPA00028">
    <property type="reaction ID" value="UER00005"/>
</dbReference>
<dbReference type="Gene3D" id="3.40.50.620">
    <property type="entry name" value="HUPs"/>
    <property type="match status" value="1"/>
</dbReference>
<dbReference type="GO" id="GO:0005524">
    <property type="term" value="F:ATP binding"/>
    <property type="evidence" value="ECO:0007669"/>
    <property type="project" value="UniProtKB-KW"/>
</dbReference>
<dbReference type="InterPro" id="IPR004821">
    <property type="entry name" value="Cyt_trans-like"/>
</dbReference>
<dbReference type="NCBIfam" id="TIGR00018">
    <property type="entry name" value="panC"/>
    <property type="match status" value="1"/>
</dbReference>
<dbReference type="InterPro" id="IPR014729">
    <property type="entry name" value="Rossmann-like_a/b/a_fold"/>
</dbReference>
<dbReference type="PANTHER" id="PTHR21299:SF1">
    <property type="entry name" value="PANTOATE--BETA-ALANINE LIGASE"/>
    <property type="match status" value="1"/>
</dbReference>
<dbReference type="Gene3D" id="3.30.1300.10">
    <property type="entry name" value="Pantoate-beta-alanine ligase, C-terminal domain"/>
    <property type="match status" value="1"/>
</dbReference>
<keyword evidence="7" id="KW-0067">ATP-binding</keyword>
<evidence type="ECO:0000256" key="2">
    <source>
        <dbReference type="ARBA" id="ARBA00009256"/>
    </source>
</evidence>
<comment type="similarity">
    <text evidence="2">Belongs to the pantothenate synthetase family.</text>
</comment>
<dbReference type="InterPro" id="IPR042176">
    <property type="entry name" value="Pantoate_ligase_C"/>
</dbReference>
<evidence type="ECO:0000256" key="8">
    <source>
        <dbReference type="ARBA" id="ARBA00032806"/>
    </source>
</evidence>
<dbReference type="GO" id="GO:0005829">
    <property type="term" value="C:cytosol"/>
    <property type="evidence" value="ECO:0007669"/>
    <property type="project" value="TreeGrafter"/>
</dbReference>
<reference evidence="10" key="1">
    <citation type="submission" date="2018-06" db="EMBL/GenBank/DDBJ databases">
        <authorList>
            <person name="Zhirakovskaya E."/>
        </authorList>
    </citation>
    <scope>NUCLEOTIDE SEQUENCE</scope>
</reference>
<dbReference type="NCBIfam" id="TIGR00125">
    <property type="entry name" value="cyt_tran_rel"/>
    <property type="match status" value="1"/>
</dbReference>
<evidence type="ECO:0000256" key="7">
    <source>
        <dbReference type="ARBA" id="ARBA00022840"/>
    </source>
</evidence>
<dbReference type="Pfam" id="PF02569">
    <property type="entry name" value="Pantoate_ligase"/>
    <property type="match status" value="1"/>
</dbReference>
<evidence type="ECO:0000256" key="3">
    <source>
        <dbReference type="ARBA" id="ARBA00012219"/>
    </source>
</evidence>
<keyword evidence="6" id="KW-0547">Nucleotide-binding</keyword>
<dbReference type="FunFam" id="3.40.50.620:FF:000013">
    <property type="entry name" value="Pantothenate synthetase"/>
    <property type="match status" value="1"/>
</dbReference>
<dbReference type="InterPro" id="IPR003721">
    <property type="entry name" value="Pantoate_ligase"/>
</dbReference>
<evidence type="ECO:0000256" key="1">
    <source>
        <dbReference type="ARBA" id="ARBA00004990"/>
    </source>
</evidence>
<dbReference type="EMBL" id="UOFO01000051">
    <property type="protein sequence ID" value="VAW84711.1"/>
    <property type="molecule type" value="Genomic_DNA"/>
</dbReference>
<dbReference type="SUPFAM" id="SSF52374">
    <property type="entry name" value="Nucleotidylyl transferase"/>
    <property type="match status" value="1"/>
</dbReference>
<gene>
    <name evidence="10" type="ORF">MNBD_GAMMA16-2003</name>
</gene>
<evidence type="ECO:0000256" key="5">
    <source>
        <dbReference type="ARBA" id="ARBA00022655"/>
    </source>
</evidence>
<accession>A0A3B0YZA6</accession>
<proteinExistence type="inferred from homology"/>
<dbReference type="GO" id="GO:0015940">
    <property type="term" value="P:pantothenate biosynthetic process"/>
    <property type="evidence" value="ECO:0007669"/>
    <property type="project" value="UniProtKB-UniPathway"/>
</dbReference>
<evidence type="ECO:0000256" key="4">
    <source>
        <dbReference type="ARBA" id="ARBA00022598"/>
    </source>
</evidence>
<dbReference type="PANTHER" id="PTHR21299">
    <property type="entry name" value="CYTIDYLATE KINASE/PANTOATE-BETA-ALANINE LIGASE"/>
    <property type="match status" value="1"/>
</dbReference>
<evidence type="ECO:0000256" key="9">
    <source>
        <dbReference type="ARBA" id="ARBA00048258"/>
    </source>
</evidence>
<name>A0A3B0YZA6_9ZZZZ</name>
<comment type="pathway">
    <text evidence="1">Cofactor biosynthesis; (R)-pantothenate biosynthesis; (R)-pantothenate from (R)-pantoate and beta-alanine: step 1/1.</text>
</comment>
<dbReference type="EC" id="6.3.2.1" evidence="3"/>
<dbReference type="GO" id="GO:0004592">
    <property type="term" value="F:pantoate-beta-alanine ligase activity"/>
    <property type="evidence" value="ECO:0007669"/>
    <property type="project" value="UniProtKB-EC"/>
</dbReference>
<sequence length="280" mass="30883">MQQVQTTQALQNALAPWRACGETIVFVPTMGNLHDGHLALVKRARELATVVVVSLFVNPLQFCEGDDFTDYPRTLEQDCARLKGLVDVIFTPAVTEVYGSPIELSTRVEVPGVSDILCGAYRPGHFVGVATVVAKLFNMVRPDVAVFGEKDFQQLFILRAMVEDLAFPVVIEGVPTVRELDGLAMSSRNQYLSASERKLAPKLYQTLLEVRDAFFQQSRPIAELEQKAKLKLKHYGFEPDYVSIRNANDLTINVTVDGPGVILAAAYLGGARLIDNISWG</sequence>